<comment type="caution">
    <text evidence="7">The sequence shown here is derived from an EMBL/GenBank/DDBJ whole genome shotgun (WGS) entry which is preliminary data.</text>
</comment>
<feature type="transmembrane region" description="Helical" evidence="6">
    <location>
        <begin position="380"/>
        <end position="399"/>
    </location>
</feature>
<comment type="subcellular location">
    <subcellularLocation>
        <location evidence="1">Cell membrane</location>
        <topology evidence="1">Multi-pass membrane protein</topology>
    </subcellularLocation>
</comment>
<reference evidence="7 8" key="1">
    <citation type="submission" date="2018-11" db="EMBL/GenBank/DDBJ databases">
        <title>the genome of Mesorhizobium tamadayense DSM 28320.</title>
        <authorList>
            <person name="Gao J."/>
        </authorList>
    </citation>
    <scope>NUCLEOTIDE SEQUENCE [LARGE SCALE GENOMIC DNA]</scope>
    <source>
        <strain evidence="7 8">DSM 28320</strain>
    </source>
</reference>
<protein>
    <submittedName>
        <fullName evidence="7">Lipopolysaccharide biosynthesis protein</fullName>
    </submittedName>
</protein>
<keyword evidence="3 6" id="KW-0812">Transmembrane</keyword>
<keyword evidence="5 6" id="KW-0472">Membrane</keyword>
<sequence length="433" mass="45643">MTFLPSAWLETADAGAASRRKLSGRILRVLFVRSAGVAALFALEIVLARSLGAADYGAFNVALAIATLAARLAPMGWLNASTRLLSAYTNAQQFGLIKGVLLQAYATTIAGLAVFLGALGFARFMWPGIAGNIVPAYMALLATAVTLLELHRYLLRGFHAGDLGEALPALMLPVGVIGLVLALGLHDPGRAVVYYGASCVPLLAISAVAVANFTPPATWKTAAEWRVGEWAFAAAAMLVGSLSDELVSRTAVLILGFTGDNHGAGLYQAASRLALMNVFMLRIITPVAAPWISVMFNDGRLEELRTSYLRLCLLSLAGALPLAVAFWAAPSLVLGWFGNEFIGAAAILRLLGLGYLISAAAGPCATALMMVDKERTYSKLALGFVAFNFVATFILSALYGADGAAVATAATLIAANITYFMCFWRTIKPLSTW</sequence>
<proteinExistence type="predicted"/>
<dbReference type="PANTHER" id="PTHR30250">
    <property type="entry name" value="PST FAMILY PREDICTED COLANIC ACID TRANSPORTER"/>
    <property type="match status" value="1"/>
</dbReference>
<evidence type="ECO:0000256" key="6">
    <source>
        <dbReference type="SAM" id="Phobius"/>
    </source>
</evidence>
<keyword evidence="8" id="KW-1185">Reference proteome</keyword>
<feature type="transmembrane region" description="Helical" evidence="6">
    <location>
        <begin position="167"/>
        <end position="186"/>
    </location>
</feature>
<feature type="transmembrane region" description="Helical" evidence="6">
    <location>
        <begin position="99"/>
        <end position="122"/>
    </location>
</feature>
<evidence type="ECO:0000313" key="8">
    <source>
        <dbReference type="Proteomes" id="UP000273786"/>
    </source>
</evidence>
<accession>A0A3P3EXX9</accession>
<evidence type="ECO:0000256" key="3">
    <source>
        <dbReference type="ARBA" id="ARBA00022692"/>
    </source>
</evidence>
<feature type="transmembrane region" description="Helical" evidence="6">
    <location>
        <begin position="274"/>
        <end position="296"/>
    </location>
</feature>
<dbReference type="PANTHER" id="PTHR30250:SF11">
    <property type="entry name" value="O-ANTIGEN TRANSPORTER-RELATED"/>
    <property type="match status" value="1"/>
</dbReference>
<feature type="transmembrane region" description="Helical" evidence="6">
    <location>
        <begin position="341"/>
        <end position="368"/>
    </location>
</feature>
<evidence type="ECO:0000256" key="1">
    <source>
        <dbReference type="ARBA" id="ARBA00004651"/>
    </source>
</evidence>
<evidence type="ECO:0000313" key="7">
    <source>
        <dbReference type="EMBL" id="RRH90208.1"/>
    </source>
</evidence>
<feature type="transmembrane region" description="Helical" evidence="6">
    <location>
        <begin position="405"/>
        <end position="424"/>
    </location>
</feature>
<gene>
    <name evidence="7" type="ORF">EH240_33120</name>
</gene>
<feature type="transmembrane region" description="Helical" evidence="6">
    <location>
        <begin position="192"/>
        <end position="213"/>
    </location>
</feature>
<dbReference type="RefSeq" id="WP_125006453.1">
    <property type="nucleotide sequence ID" value="NZ_RQXT01000070.1"/>
</dbReference>
<evidence type="ECO:0000256" key="5">
    <source>
        <dbReference type="ARBA" id="ARBA00023136"/>
    </source>
</evidence>
<dbReference type="Pfam" id="PF01943">
    <property type="entry name" value="Polysacc_synt"/>
    <property type="match status" value="1"/>
</dbReference>
<feature type="transmembrane region" description="Helical" evidence="6">
    <location>
        <begin position="57"/>
        <end position="78"/>
    </location>
</feature>
<dbReference type="EMBL" id="RQXT01000070">
    <property type="protein sequence ID" value="RRH90208.1"/>
    <property type="molecule type" value="Genomic_DNA"/>
</dbReference>
<dbReference type="Proteomes" id="UP000273786">
    <property type="component" value="Unassembled WGS sequence"/>
</dbReference>
<feature type="transmembrane region" description="Helical" evidence="6">
    <location>
        <begin position="30"/>
        <end position="51"/>
    </location>
</feature>
<feature type="transmembrane region" description="Helical" evidence="6">
    <location>
        <begin position="134"/>
        <end position="155"/>
    </location>
</feature>
<feature type="transmembrane region" description="Helical" evidence="6">
    <location>
        <begin position="308"/>
        <end position="329"/>
    </location>
</feature>
<dbReference type="AlphaFoldDB" id="A0A3P3EXX9"/>
<keyword evidence="2" id="KW-1003">Cell membrane</keyword>
<keyword evidence="4 6" id="KW-1133">Transmembrane helix</keyword>
<organism evidence="7 8">
    <name type="scientific">Mesorhizobium tamadayense</name>
    <dbReference type="NCBI Taxonomy" id="425306"/>
    <lineage>
        <taxon>Bacteria</taxon>
        <taxon>Pseudomonadati</taxon>
        <taxon>Pseudomonadota</taxon>
        <taxon>Alphaproteobacteria</taxon>
        <taxon>Hyphomicrobiales</taxon>
        <taxon>Phyllobacteriaceae</taxon>
        <taxon>Mesorhizobium</taxon>
    </lineage>
</organism>
<dbReference type="OrthoDB" id="8052281at2"/>
<dbReference type="GO" id="GO:0005886">
    <property type="term" value="C:plasma membrane"/>
    <property type="evidence" value="ECO:0007669"/>
    <property type="project" value="UniProtKB-SubCell"/>
</dbReference>
<dbReference type="InterPro" id="IPR002797">
    <property type="entry name" value="Polysacc_synth"/>
</dbReference>
<evidence type="ECO:0000256" key="2">
    <source>
        <dbReference type="ARBA" id="ARBA00022475"/>
    </source>
</evidence>
<dbReference type="InterPro" id="IPR050833">
    <property type="entry name" value="Poly_Biosynth_Transport"/>
</dbReference>
<name>A0A3P3EXX9_9HYPH</name>
<evidence type="ECO:0000256" key="4">
    <source>
        <dbReference type="ARBA" id="ARBA00022989"/>
    </source>
</evidence>